<dbReference type="Gene3D" id="3.60.20.10">
    <property type="entry name" value="Glutamine Phosphoribosylpyrophosphate, subunit 1, domain 1"/>
    <property type="match status" value="1"/>
</dbReference>
<dbReference type="FunFam" id="3.40.50.10490:FF:000001">
    <property type="entry name" value="Glutamine--fructose-6-phosphate aminotransferase [isomerizing]"/>
    <property type="match status" value="1"/>
</dbReference>
<dbReference type="GO" id="GO:0097367">
    <property type="term" value="F:carbohydrate derivative binding"/>
    <property type="evidence" value="ECO:0007669"/>
    <property type="project" value="InterPro"/>
</dbReference>
<dbReference type="SUPFAM" id="SSF53697">
    <property type="entry name" value="SIS domain"/>
    <property type="match status" value="1"/>
</dbReference>
<dbReference type="EMBL" id="LIZT01000007">
    <property type="protein sequence ID" value="KPJ51056.1"/>
    <property type="molecule type" value="Genomic_DNA"/>
</dbReference>
<dbReference type="InterPro" id="IPR035490">
    <property type="entry name" value="GlmS/FrlB_SIS"/>
</dbReference>
<dbReference type="InterPro" id="IPR029055">
    <property type="entry name" value="Ntn_hydrolases_N"/>
</dbReference>
<dbReference type="GO" id="GO:0005829">
    <property type="term" value="C:cytosol"/>
    <property type="evidence" value="ECO:0007669"/>
    <property type="project" value="TreeGrafter"/>
</dbReference>
<dbReference type="InterPro" id="IPR005855">
    <property type="entry name" value="GFAT"/>
</dbReference>
<keyword evidence="7 10" id="KW-0808">Transferase</keyword>
<dbReference type="AlphaFoldDB" id="A0A0S7WLL1"/>
<dbReference type="GO" id="GO:0006002">
    <property type="term" value="P:fructose 6-phosphate metabolic process"/>
    <property type="evidence" value="ECO:0007669"/>
    <property type="project" value="TreeGrafter"/>
</dbReference>
<comment type="catalytic activity">
    <reaction evidence="1 10">
        <text>D-fructose 6-phosphate + L-glutamine = D-glucosamine 6-phosphate + L-glutamate</text>
        <dbReference type="Rhea" id="RHEA:13237"/>
        <dbReference type="ChEBI" id="CHEBI:29985"/>
        <dbReference type="ChEBI" id="CHEBI:58359"/>
        <dbReference type="ChEBI" id="CHEBI:58725"/>
        <dbReference type="ChEBI" id="CHEBI:61527"/>
        <dbReference type="EC" id="2.6.1.16"/>
    </reaction>
</comment>
<dbReference type="CDD" id="cd05009">
    <property type="entry name" value="SIS_GlmS_GlmD_2"/>
    <property type="match status" value="1"/>
</dbReference>
<keyword evidence="6 10" id="KW-0032">Aminotransferase</keyword>
<dbReference type="PANTHER" id="PTHR10937:SF0">
    <property type="entry name" value="GLUTAMINE--FRUCTOSE-6-PHOSPHATE TRANSAMINASE (ISOMERIZING)"/>
    <property type="match status" value="1"/>
</dbReference>
<evidence type="ECO:0000256" key="8">
    <source>
        <dbReference type="ARBA" id="ARBA00022737"/>
    </source>
</evidence>
<comment type="function">
    <text evidence="10">Catalyzes the first step in hexosamine metabolism, converting fructose-6P into glucosamine-6P using glutamine as a nitrogen source.</text>
</comment>
<dbReference type="NCBIfam" id="TIGR01135">
    <property type="entry name" value="glmS"/>
    <property type="match status" value="1"/>
</dbReference>
<dbReference type="InterPro" id="IPR046348">
    <property type="entry name" value="SIS_dom_sf"/>
</dbReference>
<feature type="initiator methionine" description="Removed" evidence="10">
    <location>
        <position position="1"/>
    </location>
</feature>
<dbReference type="GO" id="GO:0006487">
    <property type="term" value="P:protein N-linked glycosylation"/>
    <property type="evidence" value="ECO:0007669"/>
    <property type="project" value="TreeGrafter"/>
</dbReference>
<evidence type="ECO:0000256" key="6">
    <source>
        <dbReference type="ARBA" id="ARBA00022576"/>
    </source>
</evidence>
<protein>
    <recommendedName>
        <fullName evidence="4 10">Glutamine--fructose-6-phosphate aminotransferase [isomerizing]</fullName>
        <ecNumber evidence="3 10">2.6.1.16</ecNumber>
    </recommendedName>
    <alternativeName>
        <fullName evidence="10">D-fructose-6-phosphate amidotransferase</fullName>
    </alternativeName>
    <alternativeName>
        <fullName evidence="10">GFAT</fullName>
    </alternativeName>
    <alternativeName>
        <fullName evidence="10">Glucosamine-6-phosphate synthase</fullName>
    </alternativeName>
    <alternativeName>
        <fullName evidence="10">Hexosephosphate aminotransferase</fullName>
    </alternativeName>
    <alternativeName>
        <fullName evidence="10">L-glutamine--D-fructose-6-phosphate amidotransferase</fullName>
    </alternativeName>
</protein>
<keyword evidence="5 10" id="KW-0963">Cytoplasm</keyword>
<dbReference type="NCBIfam" id="NF001484">
    <property type="entry name" value="PRK00331.1"/>
    <property type="match status" value="1"/>
</dbReference>
<proteinExistence type="inferred from homology"/>
<dbReference type="GO" id="GO:0046349">
    <property type="term" value="P:amino sugar biosynthetic process"/>
    <property type="evidence" value="ECO:0007669"/>
    <property type="project" value="UniProtKB-ARBA"/>
</dbReference>
<evidence type="ECO:0000256" key="10">
    <source>
        <dbReference type="HAMAP-Rule" id="MF_00164"/>
    </source>
</evidence>
<dbReference type="Proteomes" id="UP000051124">
    <property type="component" value="Unassembled WGS sequence"/>
</dbReference>
<keyword evidence="8" id="KW-0677">Repeat</keyword>
<dbReference type="PANTHER" id="PTHR10937">
    <property type="entry name" value="GLUCOSAMINE--FRUCTOSE-6-PHOSPHATE AMINOTRANSFERASE, ISOMERIZING"/>
    <property type="match status" value="1"/>
</dbReference>
<sequence>MCGIVGYIGDKDVDSVILVGLEKLEYRGYDSAGIATISDSELSVRKTVGKLRNLTEILNREPLGGKVGIGHTRWATHGEPNEVNAHPQVDCTRQIALVHNGIVENFYCLKEMLVKEGHIFQSDTDTEVVCHLIEKHYVDSLEKAVLRAVNELEGSFAFAVISEREPGKIVGARRNSPLIVGVGKGENLIASDIPAVLSLTKQIIDLEEEEICVVEKEKVSILTFKGKRVHREPRIVDWSVELTDKKGYPHFMLKEIHEQPDVIEKNLKRRVTVKNEIDVLSELNLSESELSRVSRVIIQACGTSWHAGLIGKLLFEHYCRVHTEVDISSEFRYRNPVVDGETYVMAISQSGETADTLASLREAKAKFLRAVTVCNVMGSSIARESDGVLYTHAGPEIGVASTKAYTAQLLALYLLAFSMAKIKWLMNEEELAKKIGELKTIPSKMRKFLQGAECMDRLAKKYQRARDFLFLGRGVNYPSALEGALKLKEVSYIHATGHPAGEMKHGPIALIDEKMPVVCIAPQGSVYEKMLSNIQEVKARKGKVIAIATEGDERIKSIADHVVYIPETFEEFTPLLVAPPLQLLAYKIALLRGCDVDMPRNLAKSVTVE</sequence>
<feature type="active site" description="For Fru-6P isomerization activity" evidence="10">
    <location>
        <position position="604"/>
    </location>
</feature>
<dbReference type="Pfam" id="PF01380">
    <property type="entry name" value="SIS"/>
    <property type="match status" value="2"/>
</dbReference>
<dbReference type="PATRIC" id="fig|1703771.3.peg.1625"/>
<gene>
    <name evidence="10" type="primary">glmS</name>
    <name evidence="13" type="ORF">AMJ40_01155</name>
</gene>
<dbReference type="InterPro" id="IPR047084">
    <property type="entry name" value="GFAT_N"/>
</dbReference>
<comment type="subcellular location">
    <subcellularLocation>
        <location evidence="2 10">Cytoplasm</location>
    </subcellularLocation>
</comment>
<organism evidence="13 14">
    <name type="scientific">candidate division TA06 bacterium DG_26</name>
    <dbReference type="NCBI Taxonomy" id="1703771"/>
    <lineage>
        <taxon>Bacteria</taxon>
        <taxon>Bacteria division TA06</taxon>
    </lineage>
</organism>
<evidence type="ECO:0000259" key="12">
    <source>
        <dbReference type="PROSITE" id="PS51464"/>
    </source>
</evidence>
<dbReference type="Pfam" id="PF13522">
    <property type="entry name" value="GATase_6"/>
    <property type="match status" value="1"/>
</dbReference>
<evidence type="ECO:0000313" key="13">
    <source>
        <dbReference type="EMBL" id="KPJ51056.1"/>
    </source>
</evidence>
<evidence type="ECO:0000256" key="2">
    <source>
        <dbReference type="ARBA" id="ARBA00004496"/>
    </source>
</evidence>
<dbReference type="InterPro" id="IPR017932">
    <property type="entry name" value="GATase_2_dom"/>
</dbReference>
<comment type="caution">
    <text evidence="13">The sequence shown here is derived from an EMBL/GenBank/DDBJ whole genome shotgun (WGS) entry which is preliminary data.</text>
</comment>
<evidence type="ECO:0000256" key="5">
    <source>
        <dbReference type="ARBA" id="ARBA00022490"/>
    </source>
</evidence>
<dbReference type="Gene3D" id="3.40.50.10490">
    <property type="entry name" value="Glucose-6-phosphate isomerase like protein, domain 1"/>
    <property type="match status" value="2"/>
</dbReference>
<dbReference type="InterPro" id="IPR035466">
    <property type="entry name" value="GlmS/AgaS_SIS"/>
</dbReference>
<keyword evidence="9" id="KW-0315">Glutamine amidotransferase</keyword>
<name>A0A0S7WLL1_UNCT6</name>
<evidence type="ECO:0000256" key="4">
    <source>
        <dbReference type="ARBA" id="ARBA00016090"/>
    </source>
</evidence>
<evidence type="ECO:0000313" key="14">
    <source>
        <dbReference type="Proteomes" id="UP000051124"/>
    </source>
</evidence>
<dbReference type="CDD" id="cd05008">
    <property type="entry name" value="SIS_GlmS_GlmD_1"/>
    <property type="match status" value="1"/>
</dbReference>
<evidence type="ECO:0000256" key="7">
    <source>
        <dbReference type="ARBA" id="ARBA00022679"/>
    </source>
</evidence>
<dbReference type="GO" id="GO:0005975">
    <property type="term" value="P:carbohydrate metabolic process"/>
    <property type="evidence" value="ECO:0007669"/>
    <property type="project" value="UniProtKB-UniRule"/>
</dbReference>
<accession>A0A0S7WLL1</accession>
<feature type="domain" description="SIS" evidence="12">
    <location>
        <begin position="458"/>
        <end position="599"/>
    </location>
</feature>
<dbReference type="GO" id="GO:0006047">
    <property type="term" value="P:UDP-N-acetylglucosamine metabolic process"/>
    <property type="evidence" value="ECO:0007669"/>
    <property type="project" value="TreeGrafter"/>
</dbReference>
<dbReference type="SUPFAM" id="SSF56235">
    <property type="entry name" value="N-terminal nucleophile aminohydrolases (Ntn hydrolases)"/>
    <property type="match status" value="1"/>
</dbReference>
<evidence type="ECO:0000259" key="11">
    <source>
        <dbReference type="PROSITE" id="PS51278"/>
    </source>
</evidence>
<reference evidence="13 14" key="1">
    <citation type="journal article" date="2015" name="Microbiome">
        <title>Genomic resolution of linkages in carbon, nitrogen, and sulfur cycling among widespread estuary sediment bacteria.</title>
        <authorList>
            <person name="Baker B.J."/>
            <person name="Lazar C.S."/>
            <person name="Teske A.P."/>
            <person name="Dick G.J."/>
        </authorList>
    </citation>
    <scope>NUCLEOTIDE SEQUENCE [LARGE SCALE GENOMIC DNA]</scope>
    <source>
        <strain evidence="13">DG_26</strain>
    </source>
</reference>
<evidence type="ECO:0000256" key="9">
    <source>
        <dbReference type="ARBA" id="ARBA00022962"/>
    </source>
</evidence>
<dbReference type="GO" id="GO:0004360">
    <property type="term" value="F:glutamine-fructose-6-phosphate transaminase (isomerizing) activity"/>
    <property type="evidence" value="ECO:0007669"/>
    <property type="project" value="UniProtKB-UniRule"/>
</dbReference>
<comment type="subunit">
    <text evidence="10">Homodimer.</text>
</comment>
<dbReference type="FunFam" id="3.40.50.10490:FF:000002">
    <property type="entry name" value="Glutamine--fructose-6-phosphate aminotransferase [isomerizing]"/>
    <property type="match status" value="1"/>
</dbReference>
<dbReference type="EC" id="2.6.1.16" evidence="3 10"/>
<dbReference type="CDD" id="cd00714">
    <property type="entry name" value="GFAT"/>
    <property type="match status" value="1"/>
</dbReference>
<dbReference type="PROSITE" id="PS51278">
    <property type="entry name" value="GATASE_TYPE_2"/>
    <property type="match status" value="1"/>
</dbReference>
<evidence type="ECO:0000256" key="3">
    <source>
        <dbReference type="ARBA" id="ARBA00012916"/>
    </source>
</evidence>
<feature type="active site" description="Nucleophile; for GATase activity" evidence="10">
    <location>
        <position position="2"/>
    </location>
</feature>
<dbReference type="HAMAP" id="MF_00164">
    <property type="entry name" value="GlmS"/>
    <property type="match status" value="1"/>
</dbReference>
<dbReference type="FunFam" id="3.60.20.10:FF:000006">
    <property type="entry name" value="Glutamine--fructose-6-phosphate aminotransferase [isomerizing]"/>
    <property type="match status" value="1"/>
</dbReference>
<feature type="domain" description="SIS" evidence="12">
    <location>
        <begin position="286"/>
        <end position="425"/>
    </location>
</feature>
<evidence type="ECO:0000256" key="1">
    <source>
        <dbReference type="ARBA" id="ARBA00001031"/>
    </source>
</evidence>
<dbReference type="InterPro" id="IPR001347">
    <property type="entry name" value="SIS_dom"/>
</dbReference>
<feature type="domain" description="Glutamine amidotransferase type-2" evidence="11">
    <location>
        <begin position="2"/>
        <end position="217"/>
    </location>
</feature>
<dbReference type="PROSITE" id="PS51464">
    <property type="entry name" value="SIS"/>
    <property type="match status" value="2"/>
</dbReference>